<keyword evidence="2" id="KW-1185">Reference proteome</keyword>
<dbReference type="EMBL" id="OZ034822">
    <property type="protein sequence ID" value="CAL1411137.1"/>
    <property type="molecule type" value="Genomic_DNA"/>
</dbReference>
<proteinExistence type="predicted"/>
<organism evidence="1 2">
    <name type="scientific">Linum trigynum</name>
    <dbReference type="NCBI Taxonomy" id="586398"/>
    <lineage>
        <taxon>Eukaryota</taxon>
        <taxon>Viridiplantae</taxon>
        <taxon>Streptophyta</taxon>
        <taxon>Embryophyta</taxon>
        <taxon>Tracheophyta</taxon>
        <taxon>Spermatophyta</taxon>
        <taxon>Magnoliopsida</taxon>
        <taxon>eudicotyledons</taxon>
        <taxon>Gunneridae</taxon>
        <taxon>Pentapetalae</taxon>
        <taxon>rosids</taxon>
        <taxon>fabids</taxon>
        <taxon>Malpighiales</taxon>
        <taxon>Linaceae</taxon>
        <taxon>Linum</taxon>
    </lineage>
</organism>
<protein>
    <submittedName>
        <fullName evidence="1">Uncharacterized protein</fullName>
    </submittedName>
</protein>
<evidence type="ECO:0000313" key="2">
    <source>
        <dbReference type="Proteomes" id="UP001497516"/>
    </source>
</evidence>
<dbReference type="AlphaFoldDB" id="A0AAV2GL27"/>
<reference evidence="1 2" key="1">
    <citation type="submission" date="2024-04" db="EMBL/GenBank/DDBJ databases">
        <authorList>
            <person name="Fracassetti M."/>
        </authorList>
    </citation>
    <scope>NUCLEOTIDE SEQUENCE [LARGE SCALE GENOMIC DNA]</scope>
</reference>
<evidence type="ECO:0000313" key="1">
    <source>
        <dbReference type="EMBL" id="CAL1411137.1"/>
    </source>
</evidence>
<name>A0AAV2GL27_9ROSI</name>
<sequence>MASEVHSILVILNDLPWGKPVMESSKRLEEGATTTKRELVPKPFVVGEKALEAVETMEELTSSIAATMPVSPHALAGSFETEEEEVVDLIKVALLTSHKSTVVAAATRPVAVKELTLAPVPLLVEDGDKDQGIVGIRSPVHPCIGPSMGGLVGVLLYGVGRSLLRRGKQMEWLQQAYTFHEEHGISLGSYLGVEMATMLHGLADYSNSNWEQLSYTNVGMRVSFGRFQCVDPGGENLERIEAANHGGIDWVLKVNWKYRKRDCHRPNLTIVHHKLRGSFFFIDPG</sequence>
<gene>
    <name evidence="1" type="ORF">LTRI10_LOCUS50512</name>
</gene>
<accession>A0AAV2GL27</accession>
<dbReference type="Proteomes" id="UP001497516">
    <property type="component" value="Chromosome 9"/>
</dbReference>